<dbReference type="Pfam" id="PF23125">
    <property type="entry name" value="Xre-MbcA-ParS_M"/>
    <property type="match status" value="1"/>
</dbReference>
<comment type="caution">
    <text evidence="3">The sequence shown here is derived from an EMBL/GenBank/DDBJ whole genome shotgun (WGS) entry which is preliminary data.</text>
</comment>
<evidence type="ECO:0008006" key="5">
    <source>
        <dbReference type="Google" id="ProtNLM"/>
    </source>
</evidence>
<dbReference type="Proteomes" id="UP000053176">
    <property type="component" value="Unassembled WGS sequence"/>
</dbReference>
<feature type="domain" description="Antitoxin Xre/MbcA/ParS-like middle" evidence="2">
    <location>
        <begin position="129"/>
        <end position="177"/>
    </location>
</feature>
<evidence type="ECO:0000259" key="2">
    <source>
        <dbReference type="Pfam" id="PF23125"/>
    </source>
</evidence>
<organism evidence="3 4">
    <name type="scientific">Rhizobium loti</name>
    <name type="common">Mesorhizobium loti</name>
    <dbReference type="NCBI Taxonomy" id="381"/>
    <lineage>
        <taxon>Bacteria</taxon>
        <taxon>Pseudomonadati</taxon>
        <taxon>Pseudomonadota</taxon>
        <taxon>Alphaproteobacteria</taxon>
        <taxon>Hyphomicrobiales</taxon>
        <taxon>Phyllobacteriaceae</taxon>
        <taxon>Mesorhizobium</taxon>
    </lineage>
</organism>
<dbReference type="InterPro" id="IPR056312">
    <property type="entry name" value="Xre-MbcA-ParS_M"/>
</dbReference>
<accession>A0A117N2D0</accession>
<proteinExistence type="predicted"/>
<evidence type="ECO:0000313" key="3">
    <source>
        <dbReference type="EMBL" id="KUM24113.1"/>
    </source>
</evidence>
<gene>
    <name evidence="3" type="ORF">AU467_31295</name>
</gene>
<protein>
    <recommendedName>
        <fullName evidence="5">DUF2384 domain-containing protein</fullName>
    </recommendedName>
</protein>
<dbReference type="InterPro" id="IPR056313">
    <property type="entry name" value="Xre_MbcA_ParS-like_N"/>
</dbReference>
<dbReference type="EMBL" id="LPWA01000143">
    <property type="protein sequence ID" value="KUM24113.1"/>
    <property type="molecule type" value="Genomic_DNA"/>
</dbReference>
<evidence type="ECO:0000259" key="1">
    <source>
        <dbReference type="Pfam" id="PF23124"/>
    </source>
</evidence>
<sequence>MIKSFGSGNEPHQDELSSLVAKEVQRVLAQYDEVIRAHTLPPSRVGIGNNAATDLLSATDQQAIHDDLACLASEFVHRLAAEAARRFDVGVGESPPFPARTEGGRGRLAVEAGDQQCDSRRIEDWAGQVAGPTYLEKRFGIPRSTLHWWQRHNDVIALRKGARKHVFPLAQFIDGRPTPGIRQVLSWIANPRLAWLWLICPSPLLDGRIPMEMLRQDLAAEVVSAARGFSSMKSH</sequence>
<dbReference type="AlphaFoldDB" id="A0A117N2D0"/>
<dbReference type="Pfam" id="PF23124">
    <property type="entry name" value="Xre_MbcA_ParS-like_N"/>
    <property type="match status" value="1"/>
</dbReference>
<name>A0A117N2D0_RHILI</name>
<reference evidence="3 4" key="1">
    <citation type="submission" date="2015-12" db="EMBL/GenBank/DDBJ databases">
        <title>Draft genome sequence of Mesorhizobium sp. UFLA 01-765, a multitolerant efficient symbiont and plant-growth promoting strain isolated from Zn-mining soil using Leucaena leucocephala as a trap plant.</title>
        <authorList>
            <person name="Rangel W.M."/>
            <person name="Thijs S."/>
            <person name="Longatti S.M."/>
            <person name="Moreira F.M."/>
            <person name="Weyens N."/>
            <person name="Vangronsveld J."/>
            <person name="Van Hamme J.D."/>
            <person name="Bottos E.M."/>
            <person name="Rineau F."/>
        </authorList>
    </citation>
    <scope>NUCLEOTIDE SEQUENCE [LARGE SCALE GENOMIC DNA]</scope>
    <source>
        <strain evidence="3 4">UFLA 01-765</strain>
    </source>
</reference>
<evidence type="ECO:0000313" key="4">
    <source>
        <dbReference type="Proteomes" id="UP000053176"/>
    </source>
</evidence>
<feature type="domain" description="Antitoxin Xre/MbcA/ParS-like N-terminal" evidence="1">
    <location>
        <begin position="13"/>
        <end position="85"/>
    </location>
</feature>
<dbReference type="OrthoDB" id="7594527at2"/>